<dbReference type="Proteomes" id="UP001320420">
    <property type="component" value="Unassembled WGS sequence"/>
</dbReference>
<dbReference type="GO" id="GO:0022857">
    <property type="term" value="F:transmembrane transporter activity"/>
    <property type="evidence" value="ECO:0007669"/>
    <property type="project" value="InterPro"/>
</dbReference>
<dbReference type="InterPro" id="IPR011701">
    <property type="entry name" value="MFS"/>
</dbReference>
<dbReference type="PANTHER" id="PTHR43791">
    <property type="entry name" value="PERMEASE-RELATED"/>
    <property type="match status" value="1"/>
</dbReference>
<keyword evidence="5 7" id="KW-0472">Membrane</keyword>
<evidence type="ECO:0000313" key="8">
    <source>
        <dbReference type="EMBL" id="KAK7747205.1"/>
    </source>
</evidence>
<evidence type="ECO:0000256" key="7">
    <source>
        <dbReference type="SAM" id="Phobius"/>
    </source>
</evidence>
<evidence type="ECO:0000256" key="4">
    <source>
        <dbReference type="ARBA" id="ARBA00022989"/>
    </source>
</evidence>
<dbReference type="InterPro" id="IPR036259">
    <property type="entry name" value="MFS_trans_sf"/>
</dbReference>
<organism evidence="8 9">
    <name type="scientific">Diatrype stigma</name>
    <dbReference type="NCBI Taxonomy" id="117547"/>
    <lineage>
        <taxon>Eukaryota</taxon>
        <taxon>Fungi</taxon>
        <taxon>Dikarya</taxon>
        <taxon>Ascomycota</taxon>
        <taxon>Pezizomycotina</taxon>
        <taxon>Sordariomycetes</taxon>
        <taxon>Xylariomycetidae</taxon>
        <taxon>Xylariales</taxon>
        <taxon>Diatrypaceae</taxon>
        <taxon>Diatrype</taxon>
    </lineage>
</organism>
<feature type="transmembrane region" description="Helical" evidence="7">
    <location>
        <begin position="403"/>
        <end position="428"/>
    </location>
</feature>
<dbReference type="PANTHER" id="PTHR43791:SF62">
    <property type="entry name" value="MAJOR FACILITATOR SUPERFAMILY (MFS) PROFILE DOMAIN-CONTAINING PROTEIN"/>
    <property type="match status" value="1"/>
</dbReference>
<evidence type="ECO:0000256" key="3">
    <source>
        <dbReference type="ARBA" id="ARBA00022692"/>
    </source>
</evidence>
<reference evidence="8 9" key="1">
    <citation type="submission" date="2024-02" db="EMBL/GenBank/DDBJ databases">
        <title>De novo assembly and annotation of 12 fungi associated with fruit tree decline syndrome in Ontario, Canada.</title>
        <authorList>
            <person name="Sulman M."/>
            <person name="Ellouze W."/>
            <person name="Ilyukhin E."/>
        </authorList>
    </citation>
    <scope>NUCLEOTIDE SEQUENCE [LARGE SCALE GENOMIC DNA]</scope>
    <source>
        <strain evidence="8 9">M11/M66-122</strain>
    </source>
</reference>
<feature type="transmembrane region" description="Helical" evidence="7">
    <location>
        <begin position="53"/>
        <end position="72"/>
    </location>
</feature>
<dbReference type="AlphaFoldDB" id="A0AAN9UIK1"/>
<keyword evidence="4 7" id="KW-1133">Transmembrane helix</keyword>
<evidence type="ECO:0008006" key="10">
    <source>
        <dbReference type="Google" id="ProtNLM"/>
    </source>
</evidence>
<feature type="region of interest" description="Disordered" evidence="6">
    <location>
        <begin position="1"/>
        <end position="24"/>
    </location>
</feature>
<name>A0AAN9UIK1_9PEZI</name>
<dbReference type="Gene3D" id="1.20.1250.20">
    <property type="entry name" value="MFS general substrate transporter like domains"/>
    <property type="match status" value="2"/>
</dbReference>
<feature type="transmembrane region" description="Helical" evidence="7">
    <location>
        <begin position="283"/>
        <end position="305"/>
    </location>
</feature>
<comment type="caution">
    <text evidence="8">The sequence shown here is derived from an EMBL/GenBank/DDBJ whole genome shotgun (WGS) entry which is preliminary data.</text>
</comment>
<comment type="subcellular location">
    <subcellularLocation>
        <location evidence="1">Membrane</location>
        <topology evidence="1">Multi-pass membrane protein</topology>
    </subcellularLocation>
</comment>
<feature type="transmembrane region" description="Helical" evidence="7">
    <location>
        <begin position="152"/>
        <end position="170"/>
    </location>
</feature>
<keyword evidence="2" id="KW-0813">Transport</keyword>
<keyword evidence="9" id="KW-1185">Reference proteome</keyword>
<feature type="transmembrane region" description="Helical" evidence="7">
    <location>
        <begin position="92"/>
        <end position="112"/>
    </location>
</feature>
<accession>A0AAN9UIK1</accession>
<evidence type="ECO:0000313" key="9">
    <source>
        <dbReference type="Proteomes" id="UP001320420"/>
    </source>
</evidence>
<feature type="compositionally biased region" description="Basic and acidic residues" evidence="6">
    <location>
        <begin position="1"/>
        <end position="12"/>
    </location>
</feature>
<keyword evidence="3 7" id="KW-0812">Transmembrane</keyword>
<feature type="transmembrane region" description="Helical" evidence="7">
    <location>
        <begin position="317"/>
        <end position="334"/>
    </location>
</feature>
<protein>
    <recommendedName>
        <fullName evidence="10">Major facilitator superfamily transporter</fullName>
    </recommendedName>
</protein>
<dbReference type="GO" id="GO:0016020">
    <property type="term" value="C:membrane"/>
    <property type="evidence" value="ECO:0007669"/>
    <property type="project" value="UniProtKB-SubCell"/>
</dbReference>
<sequence>MADTKDYMERLPNDGMPTESLKERVEAPRDYAGAQAKTDPEEIRMVRKLDCRIMPILWLMYFFNYVDRGALAQARLNNFEQDLGMTGNDFNVAVSVLTVGYVLMQIPSNMLLTRVRPSVYLAACMIVCSTRVRSTCWQPSTRAKVRRPRDSALIGGLSFANLIAAGIFAGVDGKRGLSGWRWLFIIEGVASALTAVAGLWLLPDTNETTRWLKEDERRIGRERLERDRLVDSQEHVPVMEALWDAATDKRLWLFCLIQDFHYAATSFINFLPTVIHDLDFTDTVALLLACPPYFFACIAALLLAWSSGRYHERTWHITAGFAVAVVGFVIAASTESTAGRYVACFVFAAGAFAVNSVITGWIATTLSQSAEKKAVALAAANVCAQIGQIYGPYLWPKTDGPRYLIGFTASAGFSLLSLLLCWVMRFLLKRQNRRVQQQAAADGVCNLYSY</sequence>
<evidence type="ECO:0000256" key="5">
    <source>
        <dbReference type="ARBA" id="ARBA00023136"/>
    </source>
</evidence>
<dbReference type="EMBL" id="JAKJXP020000092">
    <property type="protein sequence ID" value="KAK7747205.1"/>
    <property type="molecule type" value="Genomic_DNA"/>
</dbReference>
<dbReference type="FunFam" id="1.20.1250.20:FF:000013">
    <property type="entry name" value="MFS general substrate transporter"/>
    <property type="match status" value="1"/>
</dbReference>
<evidence type="ECO:0000256" key="2">
    <source>
        <dbReference type="ARBA" id="ARBA00022448"/>
    </source>
</evidence>
<feature type="transmembrane region" description="Helical" evidence="7">
    <location>
        <begin position="182"/>
        <end position="202"/>
    </location>
</feature>
<gene>
    <name evidence="8" type="ORF">SLS62_009147</name>
</gene>
<feature type="transmembrane region" description="Helical" evidence="7">
    <location>
        <begin position="340"/>
        <end position="362"/>
    </location>
</feature>
<dbReference type="SUPFAM" id="SSF103473">
    <property type="entry name" value="MFS general substrate transporter"/>
    <property type="match status" value="1"/>
</dbReference>
<evidence type="ECO:0000256" key="6">
    <source>
        <dbReference type="SAM" id="MobiDB-lite"/>
    </source>
</evidence>
<proteinExistence type="predicted"/>
<dbReference type="Pfam" id="PF07690">
    <property type="entry name" value="MFS_1"/>
    <property type="match status" value="1"/>
</dbReference>
<evidence type="ECO:0000256" key="1">
    <source>
        <dbReference type="ARBA" id="ARBA00004141"/>
    </source>
</evidence>